<name>A0A444XXT8_ARAHY</name>
<feature type="compositionally biased region" description="Low complexity" evidence="1">
    <location>
        <begin position="22"/>
        <end position="32"/>
    </location>
</feature>
<dbReference type="EMBL" id="SDMP01000018">
    <property type="protein sequence ID" value="RYQ94480.1"/>
    <property type="molecule type" value="Genomic_DNA"/>
</dbReference>
<evidence type="ECO:0000313" key="3">
    <source>
        <dbReference type="Proteomes" id="UP000289738"/>
    </source>
</evidence>
<proteinExistence type="predicted"/>
<keyword evidence="3" id="KW-1185">Reference proteome</keyword>
<dbReference type="AlphaFoldDB" id="A0A444XXT8"/>
<protein>
    <submittedName>
        <fullName evidence="2">Uncharacterized protein</fullName>
    </submittedName>
</protein>
<evidence type="ECO:0000313" key="2">
    <source>
        <dbReference type="EMBL" id="RYQ94480.1"/>
    </source>
</evidence>
<dbReference type="Proteomes" id="UP000289738">
    <property type="component" value="Chromosome B08"/>
</dbReference>
<sequence length="101" mass="10987">MHLANNHHIPFLSSPKLTQSSIQSSSLHILHSNPNSSKPPTTTRSDTPCIHKSYVGDVSSAISAFSVMNTTAALSRLQNDDTLYDLFLFSFSPTLAEIADL</sequence>
<evidence type="ECO:0000256" key="1">
    <source>
        <dbReference type="SAM" id="MobiDB-lite"/>
    </source>
</evidence>
<feature type="compositionally biased region" description="Polar residues" evidence="1">
    <location>
        <begin position="33"/>
        <end position="46"/>
    </location>
</feature>
<organism evidence="2 3">
    <name type="scientific">Arachis hypogaea</name>
    <name type="common">Peanut</name>
    <dbReference type="NCBI Taxonomy" id="3818"/>
    <lineage>
        <taxon>Eukaryota</taxon>
        <taxon>Viridiplantae</taxon>
        <taxon>Streptophyta</taxon>
        <taxon>Embryophyta</taxon>
        <taxon>Tracheophyta</taxon>
        <taxon>Spermatophyta</taxon>
        <taxon>Magnoliopsida</taxon>
        <taxon>eudicotyledons</taxon>
        <taxon>Gunneridae</taxon>
        <taxon>Pentapetalae</taxon>
        <taxon>rosids</taxon>
        <taxon>fabids</taxon>
        <taxon>Fabales</taxon>
        <taxon>Fabaceae</taxon>
        <taxon>Papilionoideae</taxon>
        <taxon>50 kb inversion clade</taxon>
        <taxon>dalbergioids sensu lato</taxon>
        <taxon>Dalbergieae</taxon>
        <taxon>Pterocarpus clade</taxon>
        <taxon>Arachis</taxon>
    </lineage>
</organism>
<gene>
    <name evidence="2" type="ORF">Ahy_B08g089399</name>
</gene>
<accession>A0A444XXT8</accession>
<reference evidence="2 3" key="1">
    <citation type="submission" date="2019-01" db="EMBL/GenBank/DDBJ databases">
        <title>Sequencing of cultivated peanut Arachis hypogaea provides insights into genome evolution and oil improvement.</title>
        <authorList>
            <person name="Chen X."/>
        </authorList>
    </citation>
    <scope>NUCLEOTIDE SEQUENCE [LARGE SCALE GENOMIC DNA]</scope>
    <source>
        <strain evidence="3">cv. Fuhuasheng</strain>
        <tissue evidence="2">Leaves</tissue>
    </source>
</reference>
<comment type="caution">
    <text evidence="2">The sequence shown here is derived from an EMBL/GenBank/DDBJ whole genome shotgun (WGS) entry which is preliminary data.</text>
</comment>
<feature type="region of interest" description="Disordered" evidence="1">
    <location>
        <begin position="22"/>
        <end position="47"/>
    </location>
</feature>